<dbReference type="Gene3D" id="3.40.50.10740">
    <property type="entry name" value="Class I glutamine amidotransferase-like"/>
    <property type="match status" value="1"/>
</dbReference>
<dbReference type="InterPro" id="IPR040449">
    <property type="entry name" value="Peptidase_S66_N"/>
</dbReference>
<keyword evidence="6" id="KW-0645">Protease</keyword>
<feature type="domain" description="LD-carboxypeptidase C-terminal" evidence="5">
    <location>
        <begin position="200"/>
        <end position="320"/>
    </location>
</feature>
<evidence type="ECO:0000256" key="1">
    <source>
        <dbReference type="ARBA" id="ARBA00010233"/>
    </source>
</evidence>
<gene>
    <name evidence="6" type="ORF">SAMN02746011_00933</name>
</gene>
<evidence type="ECO:0000313" key="6">
    <source>
        <dbReference type="EMBL" id="SJZ48536.1"/>
    </source>
</evidence>
<evidence type="ECO:0000256" key="3">
    <source>
        <dbReference type="PIRSR" id="PIRSR028757-1"/>
    </source>
</evidence>
<dbReference type="AlphaFoldDB" id="A0A1T4L1G6"/>
<dbReference type="InterPro" id="IPR029062">
    <property type="entry name" value="Class_I_gatase-like"/>
</dbReference>
<dbReference type="PIRSF" id="PIRSF028757">
    <property type="entry name" value="LD-carboxypeptidase"/>
    <property type="match status" value="1"/>
</dbReference>
<dbReference type="PANTHER" id="PTHR30237:SF5">
    <property type="entry name" value="CARBOXYPEPTIDASE VC_A0337-RELATED"/>
    <property type="match status" value="1"/>
</dbReference>
<comment type="similarity">
    <text evidence="1">Belongs to the peptidase S66 family.</text>
</comment>
<dbReference type="PANTHER" id="PTHR30237">
    <property type="entry name" value="MURAMOYLTETRAPEPTIDE CARBOXYPEPTIDASE"/>
    <property type="match status" value="1"/>
</dbReference>
<protein>
    <submittedName>
        <fullName evidence="6">Muramoyltetrapeptide carboxypeptidase LdcA (Peptidoglycan recycling)</fullName>
    </submittedName>
</protein>
<evidence type="ECO:0000313" key="7">
    <source>
        <dbReference type="Proteomes" id="UP000189941"/>
    </source>
</evidence>
<evidence type="ECO:0000259" key="4">
    <source>
        <dbReference type="Pfam" id="PF02016"/>
    </source>
</evidence>
<dbReference type="STRING" id="1121925.SAMN02746011_00933"/>
<dbReference type="InterPro" id="IPR027478">
    <property type="entry name" value="LdcA_N"/>
</dbReference>
<dbReference type="SUPFAM" id="SSF52317">
    <property type="entry name" value="Class I glutamine amidotransferase-like"/>
    <property type="match status" value="1"/>
</dbReference>
<dbReference type="Pfam" id="PF17676">
    <property type="entry name" value="Peptidase_S66C"/>
    <property type="match status" value="1"/>
</dbReference>
<feature type="domain" description="LD-carboxypeptidase N-terminal" evidence="4">
    <location>
        <begin position="13"/>
        <end position="129"/>
    </location>
</feature>
<feature type="active site" description="Charge relay system" evidence="3">
    <location>
        <position position="307"/>
    </location>
</feature>
<evidence type="ECO:0000259" key="5">
    <source>
        <dbReference type="Pfam" id="PF17676"/>
    </source>
</evidence>
<proteinExistence type="inferred from homology"/>
<dbReference type="Pfam" id="PF02016">
    <property type="entry name" value="Peptidase_S66"/>
    <property type="match status" value="1"/>
</dbReference>
<dbReference type="CDD" id="cd07062">
    <property type="entry name" value="Peptidase_S66_mccF_like"/>
    <property type="match status" value="1"/>
</dbReference>
<dbReference type="Gene3D" id="3.50.30.60">
    <property type="entry name" value="LD-carboxypeptidase A C-terminal domain-like"/>
    <property type="match status" value="1"/>
</dbReference>
<feature type="active site" description="Nucleophile" evidence="3">
    <location>
        <position position="109"/>
    </location>
</feature>
<dbReference type="InterPro" id="IPR003507">
    <property type="entry name" value="S66_fam"/>
</dbReference>
<organism evidence="6 7">
    <name type="scientific">Globicatella sulfidifaciens DSM 15739</name>
    <dbReference type="NCBI Taxonomy" id="1121925"/>
    <lineage>
        <taxon>Bacteria</taxon>
        <taxon>Bacillati</taxon>
        <taxon>Bacillota</taxon>
        <taxon>Bacilli</taxon>
        <taxon>Lactobacillales</taxon>
        <taxon>Aerococcaceae</taxon>
        <taxon>Globicatella</taxon>
    </lineage>
</organism>
<dbReference type="InterPro" id="IPR040921">
    <property type="entry name" value="Peptidase_S66C"/>
</dbReference>
<keyword evidence="7" id="KW-1185">Reference proteome</keyword>
<sequence>MIRYPKLPANYSIGITAPSSGIEIQLHYILQEVKRKFESNHQLIIGDSTYTQDKAKSAPSEIRAKELNTFLQSEEIDIVIPPWGGELAIEILDKIDFEGIRNKWILGYSDISVILLPITLKTGIATAHGTNLVDLRGKYSDETTKKWENVLKTSPGESNTQYSSKQYQSKWDHNKTTDYVFNFDKKTEWKSLSGNNMRIEGRLLGGCIDVIRHLVGTPFGNVKGFREEYINNEPIIWYLENCELSPLDLRRSLVQMKFAGWFDDCKGILFGRTPISYDSQGYTVEDVYQDIADDLKIPVIYDIDCGHQPPQITFINGAFAIVEYFDGKGIVEQRFI</sequence>
<dbReference type="RefSeq" id="WP_078755712.1">
    <property type="nucleotide sequence ID" value="NZ_FUWO01000006.1"/>
</dbReference>
<feature type="active site" description="Charge relay system" evidence="3">
    <location>
        <position position="240"/>
    </location>
</feature>
<dbReference type="SUPFAM" id="SSF141986">
    <property type="entry name" value="LD-carboxypeptidase A C-terminal domain-like"/>
    <property type="match status" value="1"/>
</dbReference>
<dbReference type="GO" id="GO:0004180">
    <property type="term" value="F:carboxypeptidase activity"/>
    <property type="evidence" value="ECO:0007669"/>
    <property type="project" value="UniProtKB-KW"/>
</dbReference>
<keyword evidence="6" id="KW-0121">Carboxypeptidase</keyword>
<dbReference type="EMBL" id="FUWO01000006">
    <property type="protein sequence ID" value="SJZ48536.1"/>
    <property type="molecule type" value="Genomic_DNA"/>
</dbReference>
<reference evidence="7" key="1">
    <citation type="submission" date="2017-02" db="EMBL/GenBank/DDBJ databases">
        <authorList>
            <person name="Varghese N."/>
            <person name="Submissions S."/>
        </authorList>
    </citation>
    <scope>NUCLEOTIDE SEQUENCE [LARGE SCALE GENOMIC DNA]</scope>
    <source>
        <strain evidence="7">DSM 15739</strain>
    </source>
</reference>
<dbReference type="InterPro" id="IPR027461">
    <property type="entry name" value="Carboxypeptidase_A_C_sf"/>
</dbReference>
<accession>A0A1T4L1G6</accession>
<dbReference type="Proteomes" id="UP000189941">
    <property type="component" value="Unassembled WGS sequence"/>
</dbReference>
<evidence type="ECO:0000256" key="2">
    <source>
        <dbReference type="ARBA" id="ARBA00022801"/>
    </source>
</evidence>
<keyword evidence="2" id="KW-0378">Hydrolase</keyword>
<dbReference type="OrthoDB" id="9807329at2"/>
<name>A0A1T4L1G6_9LACT</name>